<accession>A0AAD6XBN0</accession>
<keyword evidence="1" id="KW-0472">Membrane</keyword>
<feature type="transmembrane region" description="Helical" evidence="1">
    <location>
        <begin position="116"/>
        <end position="134"/>
    </location>
</feature>
<gene>
    <name evidence="2" type="ORF">C8F04DRAFT_1071150</name>
</gene>
<evidence type="ECO:0000313" key="3">
    <source>
        <dbReference type="Proteomes" id="UP001218188"/>
    </source>
</evidence>
<dbReference type="Proteomes" id="UP001218188">
    <property type="component" value="Unassembled WGS sequence"/>
</dbReference>
<proteinExistence type="predicted"/>
<name>A0AAD6XBN0_9AGAR</name>
<feature type="transmembrane region" description="Helical" evidence="1">
    <location>
        <begin position="87"/>
        <end position="110"/>
    </location>
</feature>
<dbReference type="AlphaFoldDB" id="A0AAD6XBN0"/>
<comment type="caution">
    <text evidence="2">The sequence shown here is derived from an EMBL/GenBank/DDBJ whole genome shotgun (WGS) entry which is preliminary data.</text>
</comment>
<keyword evidence="1" id="KW-1133">Transmembrane helix</keyword>
<reference evidence="2" key="1">
    <citation type="submission" date="2023-03" db="EMBL/GenBank/DDBJ databases">
        <title>Massive genome expansion in bonnet fungi (Mycena s.s.) driven by repeated elements and novel gene families across ecological guilds.</title>
        <authorList>
            <consortium name="Lawrence Berkeley National Laboratory"/>
            <person name="Harder C.B."/>
            <person name="Miyauchi S."/>
            <person name="Viragh M."/>
            <person name="Kuo A."/>
            <person name="Thoen E."/>
            <person name="Andreopoulos B."/>
            <person name="Lu D."/>
            <person name="Skrede I."/>
            <person name="Drula E."/>
            <person name="Henrissat B."/>
            <person name="Morin E."/>
            <person name="Kohler A."/>
            <person name="Barry K."/>
            <person name="LaButti K."/>
            <person name="Morin E."/>
            <person name="Salamov A."/>
            <person name="Lipzen A."/>
            <person name="Mereny Z."/>
            <person name="Hegedus B."/>
            <person name="Baldrian P."/>
            <person name="Stursova M."/>
            <person name="Weitz H."/>
            <person name="Taylor A."/>
            <person name="Grigoriev I.V."/>
            <person name="Nagy L.G."/>
            <person name="Martin F."/>
            <person name="Kauserud H."/>
        </authorList>
    </citation>
    <scope>NUCLEOTIDE SEQUENCE</scope>
    <source>
        <strain evidence="2">CBHHK200</strain>
    </source>
</reference>
<sequence length="140" mass="16295">MGTRRTPLRRRTSTLRSCRCCRHPAVARGRSPSRSWSDSSACLRPRLSPNSCGYRAIRRPKARVQVPESFSHSPATALSFRWEWESLLCNIIFVFIYIDSGFGFCMYFCFLSFWNFFSLSLLIPRLTLTHLYICNATHKM</sequence>
<keyword evidence="1" id="KW-0812">Transmembrane</keyword>
<dbReference type="EMBL" id="JARJCM010000008">
    <property type="protein sequence ID" value="KAJ7043972.1"/>
    <property type="molecule type" value="Genomic_DNA"/>
</dbReference>
<protein>
    <submittedName>
        <fullName evidence="2">Uncharacterized protein</fullName>
    </submittedName>
</protein>
<keyword evidence="3" id="KW-1185">Reference proteome</keyword>
<evidence type="ECO:0000313" key="2">
    <source>
        <dbReference type="EMBL" id="KAJ7043972.1"/>
    </source>
</evidence>
<evidence type="ECO:0000256" key="1">
    <source>
        <dbReference type="SAM" id="Phobius"/>
    </source>
</evidence>
<organism evidence="2 3">
    <name type="scientific">Mycena alexandri</name>
    <dbReference type="NCBI Taxonomy" id="1745969"/>
    <lineage>
        <taxon>Eukaryota</taxon>
        <taxon>Fungi</taxon>
        <taxon>Dikarya</taxon>
        <taxon>Basidiomycota</taxon>
        <taxon>Agaricomycotina</taxon>
        <taxon>Agaricomycetes</taxon>
        <taxon>Agaricomycetidae</taxon>
        <taxon>Agaricales</taxon>
        <taxon>Marasmiineae</taxon>
        <taxon>Mycenaceae</taxon>
        <taxon>Mycena</taxon>
    </lineage>
</organism>